<feature type="binding site" evidence="8 10">
    <location>
        <position position="89"/>
    </location>
    <ligand>
        <name>substrate</name>
    </ligand>
</feature>
<keyword evidence="13" id="KW-1185">Reference proteome</keyword>
<dbReference type="GO" id="GO:0009073">
    <property type="term" value="P:aromatic amino acid family biosynthetic process"/>
    <property type="evidence" value="ECO:0007669"/>
    <property type="project" value="UniProtKB-KW"/>
</dbReference>
<comment type="pathway">
    <text evidence="2 8">Metabolic intermediate biosynthesis; chorismate biosynthesis; chorismate from D-erythrose 4-phosphate and phosphoenolpyruvate: step 3/7.</text>
</comment>
<evidence type="ECO:0000313" key="12">
    <source>
        <dbReference type="EMBL" id="OEV03545.1"/>
    </source>
</evidence>
<dbReference type="GO" id="GO:0003855">
    <property type="term" value="F:3-dehydroquinate dehydratase activity"/>
    <property type="evidence" value="ECO:0007669"/>
    <property type="project" value="UniProtKB-UniRule"/>
</dbReference>
<keyword evidence="6 8" id="KW-0057">Aromatic amino acid biosynthesis</keyword>
<dbReference type="UniPathway" id="UPA00053">
    <property type="reaction ID" value="UER00086"/>
</dbReference>
<dbReference type="InterPro" id="IPR036441">
    <property type="entry name" value="DHquinase_II_sf"/>
</dbReference>
<sequence length="156" mass="16706">MPHSPGLPDGTPVLVLNGPNLNLLGLREPDVYGRDTLADVEELCRATAADHGLRADCRQSNHEGALIDAVHEARTEHRAIVINPGGYSHTSVALRDALAAVELPVVEVHLSNIHKREEFRHHSYVSAVADAVICGAGAHGYALALAHAATLVREKR</sequence>
<feature type="binding site" evidence="8 10">
    <location>
        <begin position="110"/>
        <end position="111"/>
    </location>
    <ligand>
        <name>substrate</name>
    </ligand>
</feature>
<dbReference type="GO" id="GO:0008652">
    <property type="term" value="P:amino acid biosynthetic process"/>
    <property type="evidence" value="ECO:0007669"/>
    <property type="project" value="UniProtKB-KW"/>
</dbReference>
<keyword evidence="8" id="KW-0028">Amino-acid biosynthesis</keyword>
<comment type="catalytic activity">
    <reaction evidence="1 8">
        <text>3-dehydroquinate = 3-dehydroshikimate + H2O</text>
        <dbReference type="Rhea" id="RHEA:21096"/>
        <dbReference type="ChEBI" id="CHEBI:15377"/>
        <dbReference type="ChEBI" id="CHEBI:16630"/>
        <dbReference type="ChEBI" id="CHEBI:32364"/>
        <dbReference type="EC" id="4.2.1.10"/>
    </reaction>
</comment>
<feature type="binding site" evidence="8 10">
    <location>
        <position position="83"/>
    </location>
    <ligand>
        <name>substrate</name>
    </ligand>
</feature>
<dbReference type="SUPFAM" id="SSF52304">
    <property type="entry name" value="Type II 3-dehydroquinate dehydratase"/>
    <property type="match status" value="1"/>
</dbReference>
<dbReference type="PIRSF" id="PIRSF001399">
    <property type="entry name" value="DHquinase_II"/>
    <property type="match status" value="1"/>
</dbReference>
<feature type="active site" description="Proton donor" evidence="8 9">
    <location>
        <position position="109"/>
    </location>
</feature>
<dbReference type="Gene3D" id="3.40.50.9100">
    <property type="entry name" value="Dehydroquinase, class II"/>
    <property type="match status" value="1"/>
</dbReference>
<evidence type="ECO:0000256" key="7">
    <source>
        <dbReference type="ARBA" id="ARBA00023239"/>
    </source>
</evidence>
<comment type="function">
    <text evidence="8">Catalyzes a trans-dehydration via an enolate intermediate.</text>
</comment>
<dbReference type="RefSeq" id="WP_070020608.1">
    <property type="nucleotide sequence ID" value="NZ_LJGW01000707.1"/>
</dbReference>
<dbReference type="CDD" id="cd00466">
    <property type="entry name" value="DHQase_II"/>
    <property type="match status" value="1"/>
</dbReference>
<evidence type="ECO:0000256" key="5">
    <source>
        <dbReference type="ARBA" id="ARBA00012060"/>
    </source>
</evidence>
<evidence type="ECO:0000256" key="3">
    <source>
        <dbReference type="ARBA" id="ARBA00011037"/>
    </source>
</evidence>
<organism evidence="12 13">
    <name type="scientific">Streptomyces nanshensis</name>
    <dbReference type="NCBI Taxonomy" id="518642"/>
    <lineage>
        <taxon>Bacteria</taxon>
        <taxon>Bacillati</taxon>
        <taxon>Actinomycetota</taxon>
        <taxon>Actinomycetes</taxon>
        <taxon>Kitasatosporales</taxon>
        <taxon>Streptomycetaceae</taxon>
        <taxon>Streptomyces</taxon>
    </lineage>
</organism>
<dbReference type="NCBIfam" id="NF003806">
    <property type="entry name" value="PRK05395.1-3"/>
    <property type="match status" value="1"/>
</dbReference>
<dbReference type="PATRIC" id="fig|518642.10.peg.221"/>
<name>A0A1E7KI24_9ACTN</name>
<protein>
    <recommendedName>
        <fullName evidence="5 8">3-dehydroquinate dehydratase</fullName>
        <shortName evidence="8">3-dehydroquinase</shortName>
        <ecNumber evidence="5 8">4.2.1.10</ecNumber>
    </recommendedName>
    <alternativeName>
        <fullName evidence="8">Type II DHQase</fullName>
    </alternativeName>
</protein>
<feature type="binding site" evidence="8 10">
    <location>
        <position position="120"/>
    </location>
    <ligand>
        <name>substrate</name>
    </ligand>
</feature>
<dbReference type="PANTHER" id="PTHR21272">
    <property type="entry name" value="CATABOLIC 3-DEHYDROQUINASE"/>
    <property type="match status" value="1"/>
</dbReference>
<dbReference type="EC" id="4.2.1.10" evidence="5 8"/>
<evidence type="ECO:0000256" key="6">
    <source>
        <dbReference type="ARBA" id="ARBA00023141"/>
    </source>
</evidence>
<dbReference type="InterPro" id="IPR001874">
    <property type="entry name" value="DHquinase_II"/>
</dbReference>
<evidence type="ECO:0000256" key="4">
    <source>
        <dbReference type="ARBA" id="ARBA00011193"/>
    </source>
</evidence>
<feature type="site" description="Transition state stabilizer" evidence="8 11">
    <location>
        <position position="27"/>
    </location>
</feature>
<evidence type="ECO:0000313" key="13">
    <source>
        <dbReference type="Proteomes" id="UP000176005"/>
    </source>
</evidence>
<dbReference type="NCBIfam" id="NF003805">
    <property type="entry name" value="PRK05395.1-2"/>
    <property type="match status" value="1"/>
</dbReference>
<accession>A0A1E7KI24</accession>
<evidence type="ECO:0000256" key="9">
    <source>
        <dbReference type="PIRSR" id="PIRSR001399-1"/>
    </source>
</evidence>
<dbReference type="Proteomes" id="UP000176005">
    <property type="component" value="Unassembled WGS sequence"/>
</dbReference>
<dbReference type="HAMAP" id="MF_00169">
    <property type="entry name" value="AroQ"/>
    <property type="match status" value="1"/>
</dbReference>
<keyword evidence="7 8" id="KW-0456">Lyase</keyword>
<gene>
    <name evidence="8" type="primary">aroQ</name>
    <name evidence="12" type="ORF">AN218_32420</name>
</gene>
<dbReference type="GO" id="GO:0009423">
    <property type="term" value="P:chorismate biosynthetic process"/>
    <property type="evidence" value="ECO:0007669"/>
    <property type="project" value="UniProtKB-UniRule"/>
</dbReference>
<evidence type="ECO:0000256" key="10">
    <source>
        <dbReference type="PIRSR" id="PIRSR001399-2"/>
    </source>
</evidence>
<evidence type="ECO:0000256" key="11">
    <source>
        <dbReference type="PIRSR" id="PIRSR001399-3"/>
    </source>
</evidence>
<dbReference type="PANTHER" id="PTHR21272:SF3">
    <property type="entry name" value="CATABOLIC 3-DEHYDROQUINASE"/>
    <property type="match status" value="1"/>
</dbReference>
<dbReference type="EMBL" id="LJGW01000707">
    <property type="protein sequence ID" value="OEV03545.1"/>
    <property type="molecule type" value="Genomic_DNA"/>
</dbReference>
<evidence type="ECO:0000256" key="8">
    <source>
        <dbReference type="HAMAP-Rule" id="MF_00169"/>
    </source>
</evidence>
<comment type="caution">
    <text evidence="12">The sequence shown here is derived from an EMBL/GenBank/DDBJ whole genome shotgun (WGS) entry which is preliminary data.</text>
</comment>
<comment type="subunit">
    <text evidence="4 8">Homododecamer.</text>
</comment>
<dbReference type="InterPro" id="IPR018509">
    <property type="entry name" value="DHquinase_II_CS"/>
</dbReference>
<evidence type="ECO:0000256" key="1">
    <source>
        <dbReference type="ARBA" id="ARBA00001864"/>
    </source>
</evidence>
<dbReference type="Pfam" id="PF01220">
    <property type="entry name" value="DHquinase_II"/>
    <property type="match status" value="1"/>
</dbReference>
<dbReference type="NCBIfam" id="NF003807">
    <property type="entry name" value="PRK05395.1-4"/>
    <property type="match status" value="1"/>
</dbReference>
<proteinExistence type="inferred from homology"/>
<dbReference type="PROSITE" id="PS01029">
    <property type="entry name" value="DEHYDROQUINASE_II"/>
    <property type="match status" value="1"/>
</dbReference>
<reference evidence="12 13" key="1">
    <citation type="journal article" date="2016" name="Front. Microbiol.">
        <title>Comparative Genomics Analysis of Streptomyces Species Reveals Their Adaptation to the Marine Environment and Their Diversity at the Genomic Level.</title>
        <authorList>
            <person name="Tian X."/>
            <person name="Zhang Z."/>
            <person name="Yang T."/>
            <person name="Chen M."/>
            <person name="Li J."/>
            <person name="Chen F."/>
            <person name="Yang J."/>
            <person name="Li W."/>
            <person name="Zhang B."/>
            <person name="Zhang Z."/>
            <person name="Wu J."/>
            <person name="Zhang C."/>
            <person name="Long L."/>
            <person name="Xiao J."/>
        </authorList>
    </citation>
    <scope>NUCLEOTIDE SEQUENCE [LARGE SCALE GENOMIC DNA]</scope>
    <source>
        <strain evidence="12 13">SCSIO 10429</strain>
    </source>
</reference>
<comment type="similarity">
    <text evidence="3 8">Belongs to the type-II 3-dehydroquinase family.</text>
</comment>
<dbReference type="NCBIfam" id="TIGR01088">
    <property type="entry name" value="aroQ"/>
    <property type="match status" value="1"/>
</dbReference>
<dbReference type="AlphaFoldDB" id="A0A1E7KI24"/>
<feature type="binding site" evidence="8 10">
    <location>
        <position position="96"/>
    </location>
    <ligand>
        <name>substrate</name>
    </ligand>
</feature>
<feature type="active site" description="Proton acceptor" evidence="8 9">
    <location>
        <position position="32"/>
    </location>
</feature>
<dbReference type="GO" id="GO:0019631">
    <property type="term" value="P:quinate catabolic process"/>
    <property type="evidence" value="ECO:0007669"/>
    <property type="project" value="TreeGrafter"/>
</dbReference>
<evidence type="ECO:0000256" key="2">
    <source>
        <dbReference type="ARBA" id="ARBA00004902"/>
    </source>
</evidence>
<dbReference type="NCBIfam" id="NF003804">
    <property type="entry name" value="PRK05395.1-1"/>
    <property type="match status" value="1"/>
</dbReference>